<organism evidence="1 2">
    <name type="scientific">Stenotrophomonas phage Philippe</name>
    <dbReference type="NCBI Taxonomy" id="2859655"/>
    <lineage>
        <taxon>Viruses</taxon>
        <taxon>Duplodnaviria</taxon>
        <taxon>Heunggongvirae</taxon>
        <taxon>Uroviricota</taxon>
        <taxon>Caudoviricetes</taxon>
        <taxon>Schitoviridae</taxon>
        <taxon>Philippevirus</taxon>
        <taxon>Philippevirus philippe</taxon>
    </lineage>
</organism>
<evidence type="ECO:0000313" key="1">
    <source>
        <dbReference type="EMBL" id="QYW02208.1"/>
    </source>
</evidence>
<evidence type="ECO:0000313" key="2">
    <source>
        <dbReference type="Proteomes" id="UP000827261"/>
    </source>
</evidence>
<name>A0AAE7WMI6_9CAUD</name>
<sequence>MGIALTICGAALVLGAAHFNNIPMLCIGGAMIAIATIIEMRNEGYF</sequence>
<dbReference type="EMBL" id="MZ326861">
    <property type="protein sequence ID" value="QYW02208.1"/>
    <property type="molecule type" value="Genomic_DNA"/>
</dbReference>
<proteinExistence type="predicted"/>
<reference evidence="1" key="1">
    <citation type="submission" date="2021-06" db="EMBL/GenBank/DDBJ databases">
        <title>Complete genome sequence of Stenotrophomonas maltophilia phage Philippe.</title>
        <authorList>
            <person name="Vallavanatt I."/>
            <person name="Bartz M."/>
            <person name="Clark J."/>
            <person name="Burrowes B."/>
            <person name="Liu M."/>
            <person name="Gill J."/>
        </authorList>
    </citation>
    <scope>NUCLEOTIDE SEQUENCE</scope>
</reference>
<keyword evidence="2" id="KW-1185">Reference proteome</keyword>
<accession>A0AAE7WMI6</accession>
<protein>
    <submittedName>
        <fullName evidence="1">Membrane protein</fullName>
    </submittedName>
</protein>
<dbReference type="Proteomes" id="UP000827261">
    <property type="component" value="Segment"/>
</dbReference>
<gene>
    <name evidence="1" type="ORF">CPT_Philippe_009</name>
</gene>